<dbReference type="EMBL" id="CP001686">
    <property type="protein sequence ID" value="ACV07302.1"/>
    <property type="molecule type" value="Genomic_DNA"/>
</dbReference>
<organism evidence="4 5">
    <name type="scientific">Kytococcus sedentarius (strain ATCC 14392 / DSM 20547 / JCM 11482 / CCUG 33030 / NBRC 15357 / NCTC 11040 / CCM 314 / 541)</name>
    <name type="common">Micrococcus sedentarius</name>
    <dbReference type="NCBI Taxonomy" id="478801"/>
    <lineage>
        <taxon>Bacteria</taxon>
        <taxon>Bacillati</taxon>
        <taxon>Actinomycetota</taxon>
        <taxon>Actinomycetes</taxon>
        <taxon>Micrococcales</taxon>
        <taxon>Kytococcaceae</taxon>
        <taxon>Kytococcus</taxon>
    </lineage>
</organism>
<reference evidence="4 5" key="1">
    <citation type="journal article" date="2009" name="Stand. Genomic Sci.">
        <title>Complete genome sequence of Kytococcus sedentarius type strain (541).</title>
        <authorList>
            <person name="Sims D."/>
            <person name="Brettin T."/>
            <person name="Detter J.C."/>
            <person name="Han C."/>
            <person name="Lapidus A."/>
            <person name="Copeland A."/>
            <person name="Glavina Del Rio T."/>
            <person name="Nolan M."/>
            <person name="Chen F."/>
            <person name="Lucas S."/>
            <person name="Tice H."/>
            <person name="Cheng J.F."/>
            <person name="Bruce D."/>
            <person name="Goodwin L."/>
            <person name="Pitluck S."/>
            <person name="Ovchinnikova G."/>
            <person name="Pati A."/>
            <person name="Ivanova N."/>
            <person name="Mavrommatis K."/>
            <person name="Chen A."/>
            <person name="Palaniappan K."/>
            <person name="D'haeseleer P."/>
            <person name="Chain P."/>
            <person name="Bristow J."/>
            <person name="Eisen J.A."/>
            <person name="Markowitz V."/>
            <person name="Hugenholtz P."/>
            <person name="Schneider S."/>
            <person name="Goker M."/>
            <person name="Pukall R."/>
            <person name="Kyrpides N.C."/>
            <person name="Klenk H.P."/>
        </authorList>
    </citation>
    <scope>NUCLEOTIDE SEQUENCE [LARGE SCALE GENOMIC DNA]</scope>
    <source>
        <strain evidence="5">ATCC 14392 / DSM 20547 / JCM 11482 / CCUG 33030 / NBRC 15357 / NCTC 11040 / CCM 314 / 541</strain>
    </source>
</reference>
<dbReference type="InterPro" id="IPR058663">
    <property type="entry name" value="PucR-like_N"/>
</dbReference>
<dbReference type="PANTHER" id="PTHR33744:SF1">
    <property type="entry name" value="DNA-BINDING TRANSCRIPTIONAL ACTIVATOR ADER"/>
    <property type="match status" value="1"/>
</dbReference>
<dbReference type="InterPro" id="IPR025736">
    <property type="entry name" value="PucR_C-HTH_dom"/>
</dbReference>
<feature type="region of interest" description="Disordered" evidence="1">
    <location>
        <begin position="1"/>
        <end position="29"/>
    </location>
</feature>
<evidence type="ECO:0000259" key="2">
    <source>
        <dbReference type="Pfam" id="PF13556"/>
    </source>
</evidence>
<evidence type="ECO:0000313" key="5">
    <source>
        <dbReference type="Proteomes" id="UP000006666"/>
    </source>
</evidence>
<dbReference type="InterPro" id="IPR051448">
    <property type="entry name" value="CdaR-like_regulators"/>
</dbReference>
<dbReference type="Proteomes" id="UP000006666">
    <property type="component" value="Chromosome"/>
</dbReference>
<protein>
    <submittedName>
        <fullName evidence="4">Uncharacterized protein</fullName>
    </submittedName>
</protein>
<name>C7NF49_KYTSD</name>
<dbReference type="Pfam" id="PF25906">
    <property type="entry name" value="PucR-like_N"/>
    <property type="match status" value="1"/>
</dbReference>
<dbReference type="InterPro" id="IPR042070">
    <property type="entry name" value="PucR_C-HTH_sf"/>
</dbReference>
<feature type="domain" description="PucR-like N-terminal" evidence="3">
    <location>
        <begin position="36"/>
        <end position="191"/>
    </location>
</feature>
<dbReference type="HOGENOM" id="CLU_044949_0_0_11"/>
<evidence type="ECO:0000313" key="4">
    <source>
        <dbReference type="EMBL" id="ACV07302.1"/>
    </source>
</evidence>
<accession>C7NF49</accession>
<dbReference type="Gene3D" id="1.10.10.2840">
    <property type="entry name" value="PucR C-terminal helix-turn-helix domain"/>
    <property type="match status" value="1"/>
</dbReference>
<dbReference type="Pfam" id="PF13556">
    <property type="entry name" value="HTH_30"/>
    <property type="match status" value="1"/>
</dbReference>
<evidence type="ECO:0000256" key="1">
    <source>
        <dbReference type="SAM" id="MobiDB-lite"/>
    </source>
</evidence>
<sequence length="430" mass="45759">MSTPPEGPTEQATDPAAAPATEHPAGDPLWTPAVVADLRAAVEDASQQSVRAIMEDVVVYSEEFRHGRSAVLKEAVSMALHGFLDLIEAPGPSTGPTLATTLGARSLGRSEARAGRSVEAVLAAYRVGARVCWVTFSDVALDHGFVARDLQTFAALTFAYIDDLSAATVAGHTEERSRADQQRSQARTNLGLLILRGARAAEVDQYARAAELTTPREVGMVLCRAEDTGALTSRLPLRTLVIDQVGLGPEGSGWSTLVLPDPSEAEWTRARTGSRDAGIRCLVTPVVDRADAPDTWRLASRWVVVPPDPMADAPGPQELVDVLPHLVVHGDAVAAAALATSALAPLDEVDPSARERLVETLRLWMLLRGQRSLVAEQLGVHPQTVRYRMTQVRELFGEELDDPRQAAAILLATLVSPATGPSPDGSAARG</sequence>
<dbReference type="PANTHER" id="PTHR33744">
    <property type="entry name" value="CARBOHYDRATE DIACID REGULATOR"/>
    <property type="match status" value="1"/>
</dbReference>
<evidence type="ECO:0000259" key="3">
    <source>
        <dbReference type="Pfam" id="PF25906"/>
    </source>
</evidence>
<dbReference type="RefSeq" id="WP_015780233.1">
    <property type="nucleotide sequence ID" value="NC_013169.1"/>
</dbReference>
<dbReference type="eggNOG" id="COG2508">
    <property type="taxonomic scope" value="Bacteria"/>
</dbReference>
<dbReference type="STRING" id="478801.Ksed_23270"/>
<dbReference type="KEGG" id="kse:Ksed_23270"/>
<gene>
    <name evidence="4" type="ordered locus">Ksed_23270</name>
</gene>
<dbReference type="AlphaFoldDB" id="C7NF49"/>
<feature type="domain" description="PucR C-terminal helix-turn-helix" evidence="2">
    <location>
        <begin position="357"/>
        <end position="414"/>
    </location>
</feature>
<keyword evidence="5" id="KW-1185">Reference proteome</keyword>
<proteinExistence type="predicted"/>